<evidence type="ECO:0000259" key="5">
    <source>
        <dbReference type="PROSITE" id="PS51379"/>
    </source>
</evidence>
<sequence>MWSKFLLKRMIDKSFVRLSESRCLRNRNKHSQCSLCEEVCPQPAINITDGKLTFDSSKCSNCRLCIHVCPTEALNYEFEQLHKYEKKIQNCESVCFSCEEQGDPSTDVILPCVSSLRPEMLMIGTLYDKKMQILWNEKRCLSCKSNWTHKRDLSWIKEWNDSNISECTVEVIDNKDARIASKRKVSRRELFSLSKNKTKDQISHLVFDSFDQSSNLRDKLSLTDRRKYLLSCIKKKYSTGNIPDKIAKKLGIVKLEVTSNCQLCRKCSATCPTGALKLEETEEKTSLQFQAQYCIDCDICENVCLEIRKSSINFEEIRKSILLYETKLNECPGCGDKKIETKTYCEECNVKQVRKGILYQNGEFE</sequence>
<keyword evidence="3" id="KW-0408">Iron</keyword>
<gene>
    <name evidence="6" type="ORF">BKP37_14040</name>
</gene>
<keyword evidence="1" id="KW-0004">4Fe-4S</keyword>
<name>A0A1S2LKB8_9BACI</name>
<keyword evidence="7" id="KW-1185">Reference proteome</keyword>
<dbReference type="GO" id="GO:0051539">
    <property type="term" value="F:4 iron, 4 sulfur cluster binding"/>
    <property type="evidence" value="ECO:0007669"/>
    <property type="project" value="UniProtKB-KW"/>
</dbReference>
<dbReference type="AlphaFoldDB" id="A0A1S2LKB8"/>
<protein>
    <recommendedName>
        <fullName evidence="5">4Fe-4S ferredoxin-type domain-containing protein</fullName>
    </recommendedName>
</protein>
<evidence type="ECO:0000256" key="1">
    <source>
        <dbReference type="ARBA" id="ARBA00022485"/>
    </source>
</evidence>
<dbReference type="RefSeq" id="WP_071310221.1">
    <property type="nucleotide sequence ID" value="NZ_MLQR01000031.1"/>
</dbReference>
<dbReference type="InterPro" id="IPR050572">
    <property type="entry name" value="Fe-S_Ferredoxin"/>
</dbReference>
<dbReference type="PANTHER" id="PTHR43687:SF1">
    <property type="entry name" value="FERREDOXIN III"/>
    <property type="match status" value="1"/>
</dbReference>
<dbReference type="InterPro" id="IPR017900">
    <property type="entry name" value="4Fe4S_Fe_S_CS"/>
</dbReference>
<dbReference type="PANTHER" id="PTHR43687">
    <property type="entry name" value="ADENYLYLSULFATE REDUCTASE, BETA SUBUNIT"/>
    <property type="match status" value="1"/>
</dbReference>
<keyword evidence="4" id="KW-0411">Iron-sulfur</keyword>
<dbReference type="Gene3D" id="3.30.70.20">
    <property type="match status" value="2"/>
</dbReference>
<evidence type="ECO:0000256" key="3">
    <source>
        <dbReference type="ARBA" id="ARBA00023004"/>
    </source>
</evidence>
<feature type="domain" description="4Fe-4S ferredoxin-type" evidence="5">
    <location>
        <begin position="50"/>
        <end position="79"/>
    </location>
</feature>
<comment type="caution">
    <text evidence="6">The sequence shown here is derived from an EMBL/GenBank/DDBJ whole genome shotgun (WGS) entry which is preliminary data.</text>
</comment>
<dbReference type="InterPro" id="IPR017896">
    <property type="entry name" value="4Fe4S_Fe-S-bd"/>
</dbReference>
<evidence type="ECO:0000313" key="7">
    <source>
        <dbReference type="Proteomes" id="UP000179524"/>
    </source>
</evidence>
<dbReference type="EMBL" id="MLQR01000031">
    <property type="protein sequence ID" value="OIJ12543.1"/>
    <property type="molecule type" value="Genomic_DNA"/>
</dbReference>
<organism evidence="6 7">
    <name type="scientific">Anaerobacillus alkalilacustris</name>
    <dbReference type="NCBI Taxonomy" id="393763"/>
    <lineage>
        <taxon>Bacteria</taxon>
        <taxon>Bacillati</taxon>
        <taxon>Bacillota</taxon>
        <taxon>Bacilli</taxon>
        <taxon>Bacillales</taxon>
        <taxon>Bacillaceae</taxon>
        <taxon>Anaerobacillus</taxon>
    </lineage>
</organism>
<dbReference type="Pfam" id="PF12838">
    <property type="entry name" value="Fer4_7"/>
    <property type="match status" value="2"/>
</dbReference>
<feature type="domain" description="4Fe-4S ferredoxin-type" evidence="5">
    <location>
        <begin position="251"/>
        <end position="281"/>
    </location>
</feature>
<evidence type="ECO:0000256" key="4">
    <source>
        <dbReference type="ARBA" id="ARBA00023014"/>
    </source>
</evidence>
<dbReference type="GO" id="GO:0046872">
    <property type="term" value="F:metal ion binding"/>
    <property type="evidence" value="ECO:0007669"/>
    <property type="project" value="UniProtKB-KW"/>
</dbReference>
<evidence type="ECO:0000256" key="2">
    <source>
        <dbReference type="ARBA" id="ARBA00022723"/>
    </source>
</evidence>
<dbReference type="PROSITE" id="PS51379">
    <property type="entry name" value="4FE4S_FER_2"/>
    <property type="match status" value="2"/>
</dbReference>
<reference evidence="6 7" key="1">
    <citation type="submission" date="2016-10" db="EMBL/GenBank/DDBJ databases">
        <title>Draft genome sequences of four alkaliphilic bacteria belonging to the Anaerobacillus genus.</title>
        <authorList>
            <person name="Bassil N.M."/>
            <person name="Lloyd J.R."/>
        </authorList>
    </citation>
    <scope>NUCLEOTIDE SEQUENCE [LARGE SCALE GENOMIC DNA]</scope>
    <source>
        <strain evidence="6 7">DSM 18345</strain>
    </source>
</reference>
<proteinExistence type="predicted"/>
<dbReference type="PROSITE" id="PS00198">
    <property type="entry name" value="4FE4S_FER_1"/>
    <property type="match status" value="2"/>
</dbReference>
<dbReference type="OrthoDB" id="9672at2"/>
<keyword evidence="2" id="KW-0479">Metal-binding</keyword>
<accession>A0A1S2LKB8</accession>
<evidence type="ECO:0000313" key="6">
    <source>
        <dbReference type="EMBL" id="OIJ12543.1"/>
    </source>
</evidence>
<dbReference type="Proteomes" id="UP000179524">
    <property type="component" value="Unassembled WGS sequence"/>
</dbReference>
<dbReference type="SUPFAM" id="SSF54862">
    <property type="entry name" value="4Fe-4S ferredoxins"/>
    <property type="match status" value="1"/>
</dbReference>